<sequence length="709" mass="73919">MRVALAAAVGFYLFRYGLDSPVAATYALFGAVSLGGLSRIPGTGRQRAATMARVLPVCWVLVVVGTYLSVRTWSAVAGMLAVGFTLAFCAVGGPRPAGVAPGLQLLYILPSFPPYDPGSLGERLLGTTTGLVLLVAAEWLIFPEPAPMAYRERAARAAWTAAHCARALAVPPYVLGAADRSSAEENGRALRSLMVPEAERPAGPGVRERALAHTGLAVRTLLNRLARLPAPPRAPEREVTAVLRAVAGLATATAGCLREGPSPMGPYQELSSARAALSALSAQASGFAPVVLRGHAAVLEIADAALAMGAAADRVVRGRHAEVEVPPERFWYSTVPAPVLWWHRLRGHAGRRSVFFQNAVRIALALTAARLVAGIDTLPHGFWAMLATLSLTRTTLEATRHTIRLALTGTLAGALLTAGTLTLVGTHTNVYAVVLPVWMLFAFTVGPVRGVGWAQGLFTVLVALVFAQLAPSTWQLAEVRMLDVLIGSAIGAVFGLLAWPRGAHDEMRRAAAELLRTAAEVVVATTSSVAGGAATIVPAGAPGHRSLHHAVVLAESAYAQFQSEPTSLTGARRGPPAPVDWQATLIAGHHTLWGSERLLDPPVTVLPAATARAVEALGERMAGRMLLLSAALDPGGDTPSLSVPRIAPVTAEFSAEPVGAPRRYYAVVEWLESLAADLTRLSRGGATQEADVGSDAGGGPGGSGSRRPA</sequence>
<dbReference type="InterPro" id="IPR049453">
    <property type="entry name" value="Memb_transporter_dom"/>
</dbReference>
<evidence type="ECO:0000256" key="7">
    <source>
        <dbReference type="SAM" id="MobiDB-lite"/>
    </source>
</evidence>
<feature type="transmembrane region" description="Helical" evidence="8">
    <location>
        <begin position="124"/>
        <end position="142"/>
    </location>
</feature>
<evidence type="ECO:0000313" key="10">
    <source>
        <dbReference type="EMBL" id="WAZ26501.1"/>
    </source>
</evidence>
<feature type="transmembrane region" description="Helical" evidence="8">
    <location>
        <begin position="48"/>
        <end position="68"/>
    </location>
</feature>
<evidence type="ECO:0000256" key="1">
    <source>
        <dbReference type="ARBA" id="ARBA00004651"/>
    </source>
</evidence>
<feature type="compositionally biased region" description="Gly residues" evidence="7">
    <location>
        <begin position="695"/>
        <end position="709"/>
    </location>
</feature>
<evidence type="ECO:0000256" key="4">
    <source>
        <dbReference type="ARBA" id="ARBA00022989"/>
    </source>
</evidence>
<evidence type="ECO:0000256" key="5">
    <source>
        <dbReference type="ARBA" id="ARBA00023136"/>
    </source>
</evidence>
<dbReference type="PANTHER" id="PTHR30509:SF9">
    <property type="entry name" value="MULTIDRUG RESISTANCE PROTEIN MDTO"/>
    <property type="match status" value="1"/>
</dbReference>
<dbReference type="Pfam" id="PF13515">
    <property type="entry name" value="FUSC_2"/>
    <property type="match status" value="1"/>
</dbReference>
<dbReference type="EMBL" id="CP114413">
    <property type="protein sequence ID" value="WAZ26501.1"/>
    <property type="molecule type" value="Genomic_DNA"/>
</dbReference>
<feature type="transmembrane region" description="Helical" evidence="8">
    <location>
        <begin position="403"/>
        <end position="424"/>
    </location>
</feature>
<comment type="subcellular location">
    <subcellularLocation>
        <location evidence="1">Cell membrane</location>
        <topology evidence="1">Multi-pass membrane protein</topology>
    </subcellularLocation>
</comment>
<feature type="transmembrane region" description="Helical" evidence="8">
    <location>
        <begin position="430"/>
        <end position="448"/>
    </location>
</feature>
<keyword evidence="4 8" id="KW-1133">Transmembrane helix</keyword>
<proteinExistence type="inferred from homology"/>
<keyword evidence="5 8" id="KW-0472">Membrane</keyword>
<evidence type="ECO:0000256" key="6">
    <source>
        <dbReference type="ARBA" id="ARBA00043993"/>
    </source>
</evidence>
<keyword evidence="11" id="KW-1185">Reference proteome</keyword>
<organism evidence="10 11">
    <name type="scientific">Streptomyces cinnabarinus</name>
    <dbReference type="NCBI Taxonomy" id="67287"/>
    <lineage>
        <taxon>Bacteria</taxon>
        <taxon>Bacillati</taxon>
        <taxon>Actinomycetota</taxon>
        <taxon>Actinomycetes</taxon>
        <taxon>Kitasatosporales</taxon>
        <taxon>Streptomycetaceae</taxon>
        <taxon>Streptomyces</taxon>
    </lineage>
</organism>
<accession>A0ABY7KUV0</accession>
<gene>
    <name evidence="10" type="ORF">STRCI_008084</name>
</gene>
<dbReference type="PANTHER" id="PTHR30509">
    <property type="entry name" value="P-HYDROXYBENZOIC ACID EFFLUX PUMP SUBUNIT-RELATED"/>
    <property type="match status" value="1"/>
</dbReference>
<evidence type="ECO:0000256" key="8">
    <source>
        <dbReference type="SAM" id="Phobius"/>
    </source>
</evidence>
<evidence type="ECO:0000256" key="3">
    <source>
        <dbReference type="ARBA" id="ARBA00022692"/>
    </source>
</evidence>
<keyword evidence="3 8" id="KW-0812">Transmembrane</keyword>
<feature type="region of interest" description="Disordered" evidence="7">
    <location>
        <begin position="683"/>
        <end position="709"/>
    </location>
</feature>
<feature type="transmembrane region" description="Helical" evidence="8">
    <location>
        <begin position="480"/>
        <end position="499"/>
    </location>
</feature>
<dbReference type="Proteomes" id="UP001164439">
    <property type="component" value="Chromosome"/>
</dbReference>
<reference evidence="10" key="1">
    <citation type="submission" date="2022-12" db="EMBL/GenBank/DDBJ databases">
        <authorList>
            <person name="Ruckert C."/>
            <person name="Busche T."/>
            <person name="Kalinowski J."/>
            <person name="Wittmann C."/>
        </authorList>
    </citation>
    <scope>NUCLEOTIDE SEQUENCE</scope>
    <source>
        <strain evidence="10">DSM 40467</strain>
    </source>
</reference>
<keyword evidence="2" id="KW-1003">Cell membrane</keyword>
<evidence type="ECO:0000259" key="9">
    <source>
        <dbReference type="Pfam" id="PF13515"/>
    </source>
</evidence>
<evidence type="ECO:0000313" key="11">
    <source>
        <dbReference type="Proteomes" id="UP001164439"/>
    </source>
</evidence>
<feature type="transmembrane region" description="Helical" evidence="8">
    <location>
        <begin position="75"/>
        <end position="93"/>
    </location>
</feature>
<comment type="similarity">
    <text evidence="6">Belongs to the YccS/YhfK family.</text>
</comment>
<feature type="transmembrane region" description="Helical" evidence="8">
    <location>
        <begin position="455"/>
        <end position="474"/>
    </location>
</feature>
<dbReference type="RefSeq" id="WP_269663985.1">
    <property type="nucleotide sequence ID" value="NZ_CP114413.1"/>
</dbReference>
<protein>
    <submittedName>
        <fullName evidence="10">FUSC family protein</fullName>
    </submittedName>
</protein>
<evidence type="ECO:0000256" key="2">
    <source>
        <dbReference type="ARBA" id="ARBA00022475"/>
    </source>
</evidence>
<feature type="domain" description="Integral membrane bound transporter" evidence="9">
    <location>
        <begin position="371"/>
        <end position="493"/>
    </location>
</feature>
<name>A0ABY7KUV0_9ACTN</name>